<reference evidence="9" key="1">
    <citation type="submission" date="2018-07" db="EMBL/GenBank/DDBJ databases">
        <authorList>
            <person name="Kim H."/>
        </authorList>
    </citation>
    <scope>NUCLEOTIDE SEQUENCE [LARGE SCALE GENOMIC DNA]</scope>
    <source>
        <strain evidence="9">F02</strain>
    </source>
</reference>
<evidence type="ECO:0000313" key="8">
    <source>
        <dbReference type="EMBL" id="AXF85244.1"/>
    </source>
</evidence>
<evidence type="ECO:0000256" key="4">
    <source>
        <dbReference type="ARBA" id="ARBA00023237"/>
    </source>
</evidence>
<feature type="signal peptide" evidence="6">
    <location>
        <begin position="1"/>
        <end position="26"/>
    </location>
</feature>
<gene>
    <name evidence="8" type="primary">ompA_4</name>
    <name evidence="8" type="ORF">DTO96_100970</name>
</gene>
<keyword evidence="9" id="KW-1185">Reference proteome</keyword>
<evidence type="ECO:0000256" key="5">
    <source>
        <dbReference type="PROSITE-ProRule" id="PRU00473"/>
    </source>
</evidence>
<name>A0A345DA56_9BURK</name>
<dbReference type="PANTHER" id="PTHR30329">
    <property type="entry name" value="STATOR ELEMENT OF FLAGELLAR MOTOR COMPLEX"/>
    <property type="match status" value="1"/>
</dbReference>
<dbReference type="EMBL" id="CP031124">
    <property type="protein sequence ID" value="AXF85244.1"/>
    <property type="molecule type" value="Genomic_DNA"/>
</dbReference>
<keyword evidence="3 5" id="KW-0472">Membrane</keyword>
<dbReference type="AlphaFoldDB" id="A0A345DA56"/>
<dbReference type="PROSITE" id="PS51123">
    <property type="entry name" value="OMPA_2"/>
    <property type="match status" value="1"/>
</dbReference>
<feature type="chain" id="PRO_5016839922" evidence="6">
    <location>
        <begin position="27"/>
        <end position="278"/>
    </location>
</feature>
<dbReference type="PANTHER" id="PTHR30329:SF21">
    <property type="entry name" value="LIPOPROTEIN YIAD-RELATED"/>
    <property type="match status" value="1"/>
</dbReference>
<protein>
    <submittedName>
        <fullName evidence="8">Outer membrane protein A</fullName>
    </submittedName>
</protein>
<keyword evidence="2 6" id="KW-0732">Signal</keyword>
<keyword evidence="4" id="KW-0998">Cell outer membrane</keyword>
<dbReference type="CDD" id="cd07185">
    <property type="entry name" value="OmpA_C-like"/>
    <property type="match status" value="1"/>
</dbReference>
<dbReference type="InterPro" id="IPR037873">
    <property type="entry name" value="BamE-like"/>
</dbReference>
<dbReference type="GO" id="GO:0009279">
    <property type="term" value="C:cell outer membrane"/>
    <property type="evidence" value="ECO:0007669"/>
    <property type="project" value="UniProtKB-SubCell"/>
</dbReference>
<dbReference type="SUPFAM" id="SSF103088">
    <property type="entry name" value="OmpA-like"/>
    <property type="match status" value="1"/>
</dbReference>
<proteinExistence type="predicted"/>
<dbReference type="InterPro" id="IPR050330">
    <property type="entry name" value="Bact_OuterMem_StrucFunc"/>
</dbReference>
<dbReference type="Gene3D" id="3.30.1450.10">
    <property type="match status" value="1"/>
</dbReference>
<dbReference type="InterPro" id="IPR006665">
    <property type="entry name" value="OmpA-like"/>
</dbReference>
<organism evidence="8 9">
    <name type="scientific">Ephemeroptericola cinctiostellae</name>
    <dbReference type="NCBI Taxonomy" id="2268024"/>
    <lineage>
        <taxon>Bacteria</taxon>
        <taxon>Pseudomonadati</taxon>
        <taxon>Pseudomonadota</taxon>
        <taxon>Betaproteobacteria</taxon>
        <taxon>Burkholderiales</taxon>
        <taxon>Burkholderiaceae</taxon>
        <taxon>Ephemeroptericola</taxon>
    </lineage>
</organism>
<dbReference type="Pfam" id="PF04355">
    <property type="entry name" value="BamE"/>
    <property type="match status" value="1"/>
</dbReference>
<evidence type="ECO:0000259" key="7">
    <source>
        <dbReference type="PROSITE" id="PS51123"/>
    </source>
</evidence>
<evidence type="ECO:0000256" key="2">
    <source>
        <dbReference type="ARBA" id="ARBA00022729"/>
    </source>
</evidence>
<feature type="domain" description="OmpA-like" evidence="7">
    <location>
        <begin position="153"/>
        <end position="278"/>
    </location>
</feature>
<dbReference type="InterPro" id="IPR007450">
    <property type="entry name" value="BamE_dom"/>
</dbReference>
<accession>A0A345DA56</accession>
<dbReference type="Gene3D" id="3.30.1330.60">
    <property type="entry name" value="OmpA-like domain"/>
    <property type="match status" value="1"/>
</dbReference>
<evidence type="ECO:0000256" key="6">
    <source>
        <dbReference type="SAM" id="SignalP"/>
    </source>
</evidence>
<dbReference type="Pfam" id="PF00691">
    <property type="entry name" value="OmpA"/>
    <property type="match status" value="1"/>
</dbReference>
<sequence length="278" mass="30344">MNRYTKKTVVALGLIFGLGLSMVARAGLSEVTDQGTTDKPVFPEVKAAWIQDGRYPNLDNLSKIHSGMTRDQIMALIEYPIFSEGFRVREWDYLFHFQVADGQGGTRVDSCLYKVLFDKNKLAQSFYWKPVSEHAVCPAQAASVATAVAAAAAEPMNLTLSADALFPFNKFSAADLNDSGRQQLNRFAQMVRDSKRDYVLQVTAYTDRIGSDAANFRLSQRRASTIKAHLVGQGVKAAAIQAVGAGESNPVVSCSSSLARAALITCLQPNRRVTIEAK</sequence>
<dbReference type="OrthoDB" id="5360144at2"/>
<dbReference type="KEGG" id="hyf:DTO96_100970"/>
<evidence type="ECO:0000256" key="1">
    <source>
        <dbReference type="ARBA" id="ARBA00004442"/>
    </source>
</evidence>
<comment type="subcellular location">
    <subcellularLocation>
        <location evidence="1">Cell outer membrane</location>
    </subcellularLocation>
</comment>
<dbReference type="PRINTS" id="PR01021">
    <property type="entry name" value="OMPADOMAIN"/>
</dbReference>
<dbReference type="InterPro" id="IPR036737">
    <property type="entry name" value="OmpA-like_sf"/>
</dbReference>
<dbReference type="RefSeq" id="WP_157964324.1">
    <property type="nucleotide sequence ID" value="NZ_CP031124.1"/>
</dbReference>
<dbReference type="Proteomes" id="UP000252182">
    <property type="component" value="Chromosome"/>
</dbReference>
<dbReference type="InterPro" id="IPR006664">
    <property type="entry name" value="OMP_bac"/>
</dbReference>
<evidence type="ECO:0000313" key="9">
    <source>
        <dbReference type="Proteomes" id="UP000252182"/>
    </source>
</evidence>
<evidence type="ECO:0000256" key="3">
    <source>
        <dbReference type="ARBA" id="ARBA00023136"/>
    </source>
</evidence>